<dbReference type="EMBL" id="HBUF01171893">
    <property type="protein sequence ID" value="CAG6652760.1"/>
    <property type="molecule type" value="Transcribed_RNA"/>
</dbReference>
<dbReference type="EMBL" id="HBUF01043277">
    <property type="protein sequence ID" value="CAG6618690.1"/>
    <property type="molecule type" value="Transcribed_RNA"/>
</dbReference>
<keyword evidence="1 2" id="KW-0812">Transmembrane</keyword>
<protein>
    <submittedName>
        <fullName evidence="2">Transmembrane protein 223</fullName>
    </submittedName>
</protein>
<keyword evidence="1" id="KW-1133">Transmembrane helix</keyword>
<sequence>MSMLNIVRQTLDPRKILICQKCFQLNSKSFSQFNHKWNLNAIVKAVNSSSIKVESKFPLFKNTVRLIATKTKPDTNVVKEVVLYNYVNSKRTTIMLLFGLSQSFFWYYMGYILVTELKDIPVEGESNEDKGFFERNNFGENRWKYSMGLVCAVLGTVAAAFSIFYNTRLVTSIKLDKAGKTITLLISEDRIWGKQLKVPLQNISALYSRNEMTSFFPMKIKDKRFIYIMDMDGKVNNEVLFDVTVGTKRKLDPSED</sequence>
<dbReference type="PANTHER" id="PTHR14549">
    <property type="entry name" value="TRANSMEMBRANE PROTEIN 223"/>
    <property type="match status" value="1"/>
</dbReference>
<feature type="transmembrane region" description="Helical" evidence="1">
    <location>
        <begin position="145"/>
        <end position="165"/>
    </location>
</feature>
<evidence type="ECO:0000313" key="2">
    <source>
        <dbReference type="EMBL" id="CAG6618690.1"/>
    </source>
</evidence>
<dbReference type="AlphaFoldDB" id="A0A8D8LYH7"/>
<dbReference type="GO" id="GO:0005739">
    <property type="term" value="C:mitochondrion"/>
    <property type="evidence" value="ECO:0007669"/>
    <property type="project" value="TreeGrafter"/>
</dbReference>
<dbReference type="EMBL" id="HBUF01043278">
    <property type="protein sequence ID" value="CAG6618691.1"/>
    <property type="molecule type" value="Transcribed_RNA"/>
</dbReference>
<accession>A0A8D8LYH7</accession>
<feature type="transmembrane region" description="Helical" evidence="1">
    <location>
        <begin position="94"/>
        <end position="114"/>
    </location>
</feature>
<dbReference type="EMBL" id="HBUF01043279">
    <property type="protein sequence ID" value="CAG6618692.1"/>
    <property type="molecule type" value="Transcribed_RNA"/>
</dbReference>
<dbReference type="PANTHER" id="PTHR14549:SF2">
    <property type="entry name" value="TRANSMEMBRANE PROTEIN 223"/>
    <property type="match status" value="1"/>
</dbReference>
<evidence type="ECO:0000256" key="1">
    <source>
        <dbReference type="SAM" id="Phobius"/>
    </source>
</evidence>
<dbReference type="InterPro" id="IPR026100">
    <property type="entry name" value="Tmem223"/>
</dbReference>
<dbReference type="InterPro" id="IPR045325">
    <property type="entry name" value="TMEM70/TMEM186/TMEM223"/>
</dbReference>
<organism evidence="2">
    <name type="scientific">Cacopsylla melanoneura</name>
    <dbReference type="NCBI Taxonomy" id="428564"/>
    <lineage>
        <taxon>Eukaryota</taxon>
        <taxon>Metazoa</taxon>
        <taxon>Ecdysozoa</taxon>
        <taxon>Arthropoda</taxon>
        <taxon>Hexapoda</taxon>
        <taxon>Insecta</taxon>
        <taxon>Pterygota</taxon>
        <taxon>Neoptera</taxon>
        <taxon>Paraneoptera</taxon>
        <taxon>Hemiptera</taxon>
        <taxon>Sternorrhyncha</taxon>
        <taxon>Psylloidea</taxon>
        <taxon>Psyllidae</taxon>
        <taxon>Psyllinae</taxon>
        <taxon>Cacopsylla</taxon>
    </lineage>
</organism>
<dbReference type="EMBL" id="HBUF01171964">
    <property type="protein sequence ID" value="CAG6652964.1"/>
    <property type="molecule type" value="Transcribed_RNA"/>
</dbReference>
<dbReference type="Pfam" id="PF06979">
    <property type="entry name" value="TMEM70"/>
    <property type="match status" value="1"/>
</dbReference>
<dbReference type="EMBL" id="HBUF01361270">
    <property type="protein sequence ID" value="CAG6720891.1"/>
    <property type="molecule type" value="Transcribed_RNA"/>
</dbReference>
<dbReference type="GO" id="GO:0007399">
    <property type="term" value="P:nervous system development"/>
    <property type="evidence" value="ECO:0007669"/>
    <property type="project" value="TreeGrafter"/>
</dbReference>
<name>A0A8D8LYH7_9HEMI</name>
<dbReference type="EMBL" id="HBUF01043280">
    <property type="protein sequence ID" value="CAG6618693.1"/>
    <property type="molecule type" value="Transcribed_RNA"/>
</dbReference>
<proteinExistence type="predicted"/>
<keyword evidence="1" id="KW-0472">Membrane</keyword>
<reference evidence="2" key="1">
    <citation type="submission" date="2021-05" db="EMBL/GenBank/DDBJ databases">
        <authorList>
            <person name="Alioto T."/>
            <person name="Alioto T."/>
            <person name="Gomez Garrido J."/>
        </authorList>
    </citation>
    <scope>NUCLEOTIDE SEQUENCE</scope>
</reference>